<accession>A0A3P1Z844</accession>
<dbReference type="InterPro" id="IPR014729">
    <property type="entry name" value="Rossmann-like_a/b/a_fold"/>
</dbReference>
<feature type="domain" description="Phosphoadenosine phosphosulphate reductase" evidence="1">
    <location>
        <begin position="10"/>
        <end position="128"/>
    </location>
</feature>
<reference evidence="2 3" key="1">
    <citation type="submission" date="2018-11" db="EMBL/GenBank/DDBJ databases">
        <title>Genomes From Bacteria Associated with the Canine Oral Cavity: a Test Case for Automated Genome-Based Taxonomic Assignment.</title>
        <authorList>
            <person name="Coil D.A."/>
            <person name="Jospin G."/>
            <person name="Darling A.E."/>
            <person name="Wallis C."/>
            <person name="Davis I.J."/>
            <person name="Harris S."/>
            <person name="Eisen J.A."/>
            <person name="Holcombe L.J."/>
            <person name="O'Flynn C."/>
        </authorList>
    </citation>
    <scope>NUCLEOTIDE SEQUENCE [LARGE SCALE GENOMIC DNA]</scope>
    <source>
        <strain evidence="2 3">OH1426_COT-023</strain>
    </source>
</reference>
<dbReference type="SUPFAM" id="SSF52402">
    <property type="entry name" value="Adenine nucleotide alpha hydrolases-like"/>
    <property type="match status" value="1"/>
</dbReference>
<comment type="caution">
    <text evidence="2">The sequence shown here is derived from an EMBL/GenBank/DDBJ whole genome shotgun (WGS) entry which is preliminary data.</text>
</comment>
<dbReference type="InterPro" id="IPR002500">
    <property type="entry name" value="PAPS_reduct_dom"/>
</dbReference>
<evidence type="ECO:0000313" key="3">
    <source>
        <dbReference type="Proteomes" id="UP000279860"/>
    </source>
</evidence>
<name>A0A3P1Z844_TANFO</name>
<proteinExistence type="predicted"/>
<protein>
    <submittedName>
        <fullName evidence="2">Phosphoadenosine phosphosulfate reductase</fullName>
    </submittedName>
</protein>
<dbReference type="AlphaFoldDB" id="A0A3P1Z844"/>
<organism evidence="2 3">
    <name type="scientific">Tannerella forsythia</name>
    <name type="common">Bacteroides forsythus</name>
    <dbReference type="NCBI Taxonomy" id="28112"/>
    <lineage>
        <taxon>Bacteria</taxon>
        <taxon>Pseudomonadati</taxon>
        <taxon>Bacteroidota</taxon>
        <taxon>Bacteroidia</taxon>
        <taxon>Bacteroidales</taxon>
        <taxon>Tannerellaceae</taxon>
        <taxon>Tannerella</taxon>
    </lineage>
</organism>
<evidence type="ECO:0000259" key="1">
    <source>
        <dbReference type="Pfam" id="PF01507"/>
    </source>
</evidence>
<gene>
    <name evidence="2" type="ORF">EII41_02455</name>
</gene>
<dbReference type="Proteomes" id="UP000279860">
    <property type="component" value="Unassembled WGS sequence"/>
</dbReference>
<dbReference type="RefSeq" id="WP_036830503.1">
    <property type="nucleotide sequence ID" value="NZ_RQYN01000005.1"/>
</dbReference>
<dbReference type="Pfam" id="PF01507">
    <property type="entry name" value="PAPS_reduct"/>
    <property type="match status" value="1"/>
</dbReference>
<dbReference type="EMBL" id="RQYN01000005">
    <property type="protein sequence ID" value="RRD78300.1"/>
    <property type="molecule type" value="Genomic_DNA"/>
</dbReference>
<dbReference type="Gene3D" id="3.40.50.620">
    <property type="entry name" value="HUPs"/>
    <property type="match status" value="1"/>
</dbReference>
<evidence type="ECO:0000313" key="2">
    <source>
        <dbReference type="EMBL" id="RRD78300.1"/>
    </source>
</evidence>
<dbReference type="GO" id="GO:0003824">
    <property type="term" value="F:catalytic activity"/>
    <property type="evidence" value="ECO:0007669"/>
    <property type="project" value="InterPro"/>
</dbReference>
<sequence length="372" mass="43673">MVSNNKKVRHVLGISGGKDSAALAIYLNKKYPDLNIEYYFCDTGKELRETLDLVNRIENYLGKEIKRLSATNNPHFEPFDYFLKSLGNYLPSVQSRWCTLKLKLEPFEKFIGDDLAISYVGIRGDEDREGYISTKPNIQSIFPFRKNIWSIEILSNFFKNENIELHLDLYQSIADKQIYARAKDILEMPRDNKFTLSKKLNALLDIDPSIFNRVIFAFLKDKNYPISYLDDFTLLDHEDNLNREDIFRLLRNSGVGVPAYYEKVSFTVDGQKGEYARSRSGCYFCFFQQRIEWIWLYEQHPDLFKKAMEYEKDGYTWIQGECLEDLIKPERIRQIKLDTIKRGEKTDTARKSPYLMDILIDAENIVCANCFI</sequence>